<protein>
    <submittedName>
        <fullName evidence="2">Uncharacterized protein</fullName>
    </submittedName>
</protein>
<reference evidence="2" key="1">
    <citation type="journal article" date="2021" name="New Phytol.">
        <title>Evolutionary innovations through gain and loss of genes in the ectomycorrhizal Boletales.</title>
        <authorList>
            <person name="Wu G."/>
            <person name="Miyauchi S."/>
            <person name="Morin E."/>
            <person name="Kuo A."/>
            <person name="Drula E."/>
            <person name="Varga T."/>
            <person name="Kohler A."/>
            <person name="Feng B."/>
            <person name="Cao Y."/>
            <person name="Lipzen A."/>
            <person name="Daum C."/>
            <person name="Hundley H."/>
            <person name="Pangilinan J."/>
            <person name="Johnson J."/>
            <person name="Barry K."/>
            <person name="LaButti K."/>
            <person name="Ng V."/>
            <person name="Ahrendt S."/>
            <person name="Min B."/>
            <person name="Choi I.G."/>
            <person name="Park H."/>
            <person name="Plett J.M."/>
            <person name="Magnuson J."/>
            <person name="Spatafora J.W."/>
            <person name="Nagy L.G."/>
            <person name="Henrissat B."/>
            <person name="Grigoriev I.V."/>
            <person name="Yang Z.L."/>
            <person name="Xu J."/>
            <person name="Martin F.M."/>
        </authorList>
    </citation>
    <scope>NUCLEOTIDE SEQUENCE</scope>
    <source>
        <strain evidence="2">KKN 215</strain>
    </source>
</reference>
<proteinExistence type="predicted"/>
<feature type="transmembrane region" description="Helical" evidence="1">
    <location>
        <begin position="386"/>
        <end position="405"/>
    </location>
</feature>
<keyword evidence="1" id="KW-0812">Transmembrane</keyword>
<keyword evidence="3" id="KW-1185">Reference proteome</keyword>
<dbReference type="PANTHER" id="PTHR35043:SF7">
    <property type="entry name" value="TRANSCRIPTION FACTOR DOMAIN-CONTAINING PROTEIN"/>
    <property type="match status" value="1"/>
</dbReference>
<sequence>MLWTRITVLKLFFFLALPGLICGSISAVLFAVAVTHGHPTTFSEPHIGYQSGPSTRGTFIIISSCLFTIFSCIYVAMHPDIPRHTYRPNDDHNGDDIRSSKIVLALVTLLAPEVVFVLLVLSQATKAWKNTGKVHSKGYRQWSTKMSFVLQQKGFTRGPDPRNDEKLKDVASLLALLEPKSDEQQLEIDYDFLSREIGDRSKSSAFSKLVVVLQILNLAAQVIGRLASKLPVTPLECVTCGYVLWAIAIYVVWWEKPYEMKERVWLKLVERTESKESESEGKKAKRRRSLAQIYYQWDPFNGMKTDIVVYLFTSLLGVPFGLIHVAAWDKQFVSSWGQPLWRYSAVGQTVAAVFIPVTFFFFWIVSRDRLQLRSERIRFFLGYSPLPFIIIARFNLLFMAIWSFWSLPEGAYVQLDWTIFIPSYLTL</sequence>
<evidence type="ECO:0000313" key="2">
    <source>
        <dbReference type="EMBL" id="KAH8105376.1"/>
    </source>
</evidence>
<feature type="transmembrane region" description="Helical" evidence="1">
    <location>
        <begin position="102"/>
        <end position="121"/>
    </location>
</feature>
<dbReference type="Proteomes" id="UP000813824">
    <property type="component" value="Unassembled WGS sequence"/>
</dbReference>
<gene>
    <name evidence="2" type="ORF">BXZ70DRAFT_904573</name>
</gene>
<organism evidence="2 3">
    <name type="scientific">Cristinia sonorae</name>
    <dbReference type="NCBI Taxonomy" id="1940300"/>
    <lineage>
        <taxon>Eukaryota</taxon>
        <taxon>Fungi</taxon>
        <taxon>Dikarya</taxon>
        <taxon>Basidiomycota</taxon>
        <taxon>Agaricomycotina</taxon>
        <taxon>Agaricomycetes</taxon>
        <taxon>Agaricomycetidae</taxon>
        <taxon>Agaricales</taxon>
        <taxon>Pleurotineae</taxon>
        <taxon>Stephanosporaceae</taxon>
        <taxon>Cristinia</taxon>
    </lineage>
</organism>
<accession>A0A8K0UWS6</accession>
<dbReference type="EMBL" id="JAEVFJ010000004">
    <property type="protein sequence ID" value="KAH8105376.1"/>
    <property type="molecule type" value="Genomic_DNA"/>
</dbReference>
<keyword evidence="1" id="KW-0472">Membrane</keyword>
<feature type="transmembrane region" description="Helical" evidence="1">
    <location>
        <begin position="307"/>
        <end position="328"/>
    </location>
</feature>
<feature type="transmembrane region" description="Helical" evidence="1">
    <location>
        <begin position="12"/>
        <end position="36"/>
    </location>
</feature>
<evidence type="ECO:0000313" key="3">
    <source>
        <dbReference type="Proteomes" id="UP000813824"/>
    </source>
</evidence>
<dbReference type="PANTHER" id="PTHR35043">
    <property type="entry name" value="TRANSCRIPTION FACTOR DOMAIN-CONTAINING PROTEIN"/>
    <property type="match status" value="1"/>
</dbReference>
<name>A0A8K0UWS6_9AGAR</name>
<evidence type="ECO:0000256" key="1">
    <source>
        <dbReference type="SAM" id="Phobius"/>
    </source>
</evidence>
<feature type="transmembrane region" description="Helical" evidence="1">
    <location>
        <begin position="340"/>
        <end position="365"/>
    </location>
</feature>
<feature type="transmembrane region" description="Helical" evidence="1">
    <location>
        <begin position="57"/>
        <end position="77"/>
    </location>
</feature>
<keyword evidence="1" id="KW-1133">Transmembrane helix</keyword>
<dbReference type="OrthoDB" id="9451547at2759"/>
<comment type="caution">
    <text evidence="2">The sequence shown here is derived from an EMBL/GenBank/DDBJ whole genome shotgun (WGS) entry which is preliminary data.</text>
</comment>
<dbReference type="AlphaFoldDB" id="A0A8K0UWS6"/>
<feature type="transmembrane region" description="Helical" evidence="1">
    <location>
        <begin position="233"/>
        <end position="253"/>
    </location>
</feature>